<sequence length="611" mass="68712">MMCLLNNTNNIIAKLALTLIVMLLAVAPIILQQLVHRAQIVIAPVRDVIHNEIATLSTTIFTTIAAITDAIQTIVNRAFASEGDAFTIINNINNNNTFLAVPINETYLQLILRARPRHWILRSPQKIIFWTPRHLIPTSACATIIAALSIIDAIQTVANKALKSYSTAVFNNNKFLALPVSETFLQLIPRAPRHLVIRASREIIVWTPARRLIRTSFRATISTAFLQTIIDAIQAMINTVLESDSIALFNNKKFLALPLSETFLQLVPRAPRHLVLRASREIIVWTPARNLIRPADPAMVIVRIIELTQELVNTTTIGAAKPFALTSLPTPVPQGWVQHYFSLGAIMPLVPPPTFCSNRNFVSSLVNIMIFDHHEDNKQNEAAANPIATTESTDSPIVRSSSDMLANIAIAADKEENNLDDDEDDVGHVDATAATTATVPVVPSITTKEPESFVVSSKLPFWMSKRFIARAADKKVKGRRRGQFKQCLGAQKKAKIQQQRQDAKQQERMDGGQEDMEIDHEEDEMKMEIDHERSTTTDTCCSITASNFKRRRGEFKERVVAQNKAGRRKIDQQLRNAKRQERLRQKRRMDEMMKIDYDWMELDGDTIMNGP</sequence>
<evidence type="ECO:0000313" key="2">
    <source>
        <dbReference type="EMBL" id="CAJ1968589.1"/>
    </source>
</evidence>
<dbReference type="AlphaFoldDB" id="A0AAD2GDI8"/>
<dbReference type="Proteomes" id="UP001295423">
    <property type="component" value="Unassembled WGS sequence"/>
</dbReference>
<gene>
    <name evidence="2" type="ORF">CYCCA115_LOCUS23310</name>
</gene>
<proteinExistence type="predicted"/>
<feature type="compositionally biased region" description="Basic and acidic residues" evidence="1">
    <location>
        <begin position="501"/>
        <end position="511"/>
    </location>
</feature>
<evidence type="ECO:0000256" key="1">
    <source>
        <dbReference type="SAM" id="MobiDB-lite"/>
    </source>
</evidence>
<name>A0AAD2GDI8_9STRA</name>
<evidence type="ECO:0000313" key="3">
    <source>
        <dbReference type="Proteomes" id="UP001295423"/>
    </source>
</evidence>
<protein>
    <submittedName>
        <fullName evidence="2">Uncharacterized protein</fullName>
    </submittedName>
</protein>
<dbReference type="EMBL" id="CAKOGP040002391">
    <property type="protein sequence ID" value="CAJ1968589.1"/>
    <property type="molecule type" value="Genomic_DNA"/>
</dbReference>
<accession>A0AAD2GDI8</accession>
<organism evidence="2 3">
    <name type="scientific">Cylindrotheca closterium</name>
    <dbReference type="NCBI Taxonomy" id="2856"/>
    <lineage>
        <taxon>Eukaryota</taxon>
        <taxon>Sar</taxon>
        <taxon>Stramenopiles</taxon>
        <taxon>Ochrophyta</taxon>
        <taxon>Bacillariophyta</taxon>
        <taxon>Bacillariophyceae</taxon>
        <taxon>Bacillariophycidae</taxon>
        <taxon>Bacillariales</taxon>
        <taxon>Bacillariaceae</taxon>
        <taxon>Cylindrotheca</taxon>
    </lineage>
</organism>
<keyword evidence="3" id="KW-1185">Reference proteome</keyword>
<comment type="caution">
    <text evidence="2">The sequence shown here is derived from an EMBL/GenBank/DDBJ whole genome shotgun (WGS) entry which is preliminary data.</text>
</comment>
<feature type="region of interest" description="Disordered" evidence="1">
    <location>
        <begin position="488"/>
        <end position="514"/>
    </location>
</feature>
<reference evidence="2" key="1">
    <citation type="submission" date="2023-08" db="EMBL/GenBank/DDBJ databases">
        <authorList>
            <person name="Audoor S."/>
            <person name="Bilcke G."/>
        </authorList>
    </citation>
    <scope>NUCLEOTIDE SEQUENCE</scope>
</reference>